<organism evidence="1 2">
    <name type="scientific">Amazona aestiva</name>
    <name type="common">Blue-fronted Amazon parrot</name>
    <dbReference type="NCBI Taxonomy" id="12930"/>
    <lineage>
        <taxon>Eukaryota</taxon>
        <taxon>Metazoa</taxon>
        <taxon>Chordata</taxon>
        <taxon>Craniata</taxon>
        <taxon>Vertebrata</taxon>
        <taxon>Euteleostomi</taxon>
        <taxon>Archelosauria</taxon>
        <taxon>Archosauria</taxon>
        <taxon>Dinosauria</taxon>
        <taxon>Saurischia</taxon>
        <taxon>Theropoda</taxon>
        <taxon>Coelurosauria</taxon>
        <taxon>Aves</taxon>
        <taxon>Neognathae</taxon>
        <taxon>Neoaves</taxon>
        <taxon>Telluraves</taxon>
        <taxon>Australaves</taxon>
        <taxon>Psittaciformes</taxon>
        <taxon>Psittacidae</taxon>
        <taxon>Amazona</taxon>
    </lineage>
</organism>
<evidence type="ECO:0000313" key="1">
    <source>
        <dbReference type="EMBL" id="KQL12477.1"/>
    </source>
</evidence>
<comment type="caution">
    <text evidence="1">The sequence shown here is derived from an EMBL/GenBank/DDBJ whole genome shotgun (WGS) entry which is preliminary data.</text>
</comment>
<evidence type="ECO:0000313" key="2">
    <source>
        <dbReference type="Proteomes" id="UP000051836"/>
    </source>
</evidence>
<protein>
    <submittedName>
        <fullName evidence="1">Uncharacterized protein</fullName>
    </submittedName>
</protein>
<gene>
    <name evidence="1" type="ORF">AAES_35736</name>
</gene>
<proteinExistence type="predicted"/>
<dbReference type="EMBL" id="LMAW01000558">
    <property type="protein sequence ID" value="KQL12477.1"/>
    <property type="molecule type" value="Genomic_DNA"/>
</dbReference>
<reference evidence="1 2" key="1">
    <citation type="submission" date="2015-10" db="EMBL/GenBank/DDBJ databases">
        <authorList>
            <person name="Gilbert D.G."/>
        </authorList>
    </citation>
    <scope>NUCLEOTIDE SEQUENCE [LARGE SCALE GENOMIC DNA]</scope>
    <source>
        <strain evidence="1">FVVF132</strain>
    </source>
</reference>
<accession>A0A0Q3SLS6</accession>
<dbReference type="Proteomes" id="UP000051836">
    <property type="component" value="Unassembled WGS sequence"/>
</dbReference>
<sequence length="186" mass="20586">MNTTSRRVSGQSLASRCVLVEMCAPMPIDPEDQLESKEGKGYSPVWTPVYYKSDADEADFDLNTLAGGTLSQLFSAVAPALKPLEEGLQKHAVHLLCLKHPVLDFKPGPPLIRTVWIQRQSMMLTFGRISGLDSPEDFKGSSNVQMTFYKANRAKGMTWRAGTDIQGKIVAREGKVKENLQCRIPC</sequence>
<name>A0A0Q3SLS6_AMAAE</name>
<dbReference type="AlphaFoldDB" id="A0A0Q3SLS6"/>
<keyword evidence="2" id="KW-1185">Reference proteome</keyword>